<evidence type="ECO:0000259" key="2">
    <source>
        <dbReference type="Pfam" id="PF04909"/>
    </source>
</evidence>
<dbReference type="InterPro" id="IPR006680">
    <property type="entry name" value="Amidohydro-rel"/>
</dbReference>
<dbReference type="GO" id="GO:0016787">
    <property type="term" value="F:hydrolase activity"/>
    <property type="evidence" value="ECO:0007669"/>
    <property type="project" value="UniProtKB-KW"/>
</dbReference>
<protein>
    <submittedName>
        <fullName evidence="3">Amidohydrolase 2</fullName>
    </submittedName>
</protein>
<dbReference type="Pfam" id="PF04909">
    <property type="entry name" value="Amidohydro_2"/>
    <property type="match status" value="1"/>
</dbReference>
<sequence>MGGSKMKIDVHVHILSPDFIKDIKKNLDRDAHFKLLHDNPKARFATAEDVLENMEKTGIDRSVVFGFSCLDLGMAREANDYVIETVRRYPDRFIGFAIVPPQDPGMEKELRRCREAGLKGVGEVIPAAVHTDISDQQQVERFTAVCRELDLPILMHTNEQVGHYYPGKGKIGPEQAYLFAINNPDNKIIFAHWGGGLFCYELMPEVHESLRHVYYDNAASPFLFRPQVYAAARLAGVLPKVLLGSDFPLLSPARYYKEWAATDLTEEEKRGIWGENAARFLRL</sequence>
<dbReference type="Gene3D" id="3.20.20.140">
    <property type="entry name" value="Metal-dependent hydrolases"/>
    <property type="match status" value="1"/>
</dbReference>
<dbReference type="PANTHER" id="PTHR21240">
    <property type="entry name" value="2-AMINO-3-CARBOXYLMUCONATE-6-SEMIALDEHYDE DECARBOXYLASE"/>
    <property type="match status" value="1"/>
</dbReference>
<dbReference type="AlphaFoldDB" id="A0A117LB83"/>
<organism evidence="3 4">
    <name type="scientific">Thermacetogenium phaeum</name>
    <dbReference type="NCBI Taxonomy" id="85874"/>
    <lineage>
        <taxon>Bacteria</taxon>
        <taxon>Bacillati</taxon>
        <taxon>Bacillota</taxon>
        <taxon>Clostridia</taxon>
        <taxon>Thermoanaerobacterales</taxon>
        <taxon>Thermoanaerobacteraceae</taxon>
        <taxon>Thermacetogenium</taxon>
    </lineage>
</organism>
<dbReference type="InterPro" id="IPR032466">
    <property type="entry name" value="Metal_Hydrolase"/>
</dbReference>
<evidence type="ECO:0000256" key="1">
    <source>
        <dbReference type="ARBA" id="ARBA00023239"/>
    </source>
</evidence>
<evidence type="ECO:0000313" key="4">
    <source>
        <dbReference type="Proteomes" id="UP000053326"/>
    </source>
</evidence>
<dbReference type="GO" id="GO:0019748">
    <property type="term" value="P:secondary metabolic process"/>
    <property type="evidence" value="ECO:0007669"/>
    <property type="project" value="TreeGrafter"/>
</dbReference>
<reference evidence="4" key="1">
    <citation type="journal article" date="2015" name="MBio">
        <title>Genome-Resolved Metagenomic Analysis Reveals Roles for Candidate Phyla and Other Microbial Community Members in Biogeochemical Transformations in Oil Reservoirs.</title>
        <authorList>
            <person name="Hu P."/>
            <person name="Tom L."/>
            <person name="Singh A."/>
            <person name="Thomas B.C."/>
            <person name="Baker B.J."/>
            <person name="Piceno Y.M."/>
            <person name="Andersen G.L."/>
            <person name="Banfield J.F."/>
        </authorList>
    </citation>
    <scope>NUCLEOTIDE SEQUENCE [LARGE SCALE GENOMIC DNA]</scope>
</reference>
<comment type="caution">
    <text evidence="3">The sequence shown here is derived from an EMBL/GenBank/DDBJ whole genome shotgun (WGS) entry which is preliminary data.</text>
</comment>
<gene>
    <name evidence="3" type="ORF">XD66_0742</name>
</gene>
<feature type="domain" description="Amidohydrolase-related" evidence="2">
    <location>
        <begin position="8"/>
        <end position="283"/>
    </location>
</feature>
<proteinExistence type="predicted"/>
<dbReference type="SUPFAM" id="SSF51556">
    <property type="entry name" value="Metallo-dependent hydrolases"/>
    <property type="match status" value="1"/>
</dbReference>
<dbReference type="GO" id="GO:0016831">
    <property type="term" value="F:carboxy-lyase activity"/>
    <property type="evidence" value="ECO:0007669"/>
    <property type="project" value="InterPro"/>
</dbReference>
<dbReference type="PANTHER" id="PTHR21240:SF28">
    <property type="entry name" value="ISO-OROTATE DECARBOXYLASE (EUROFUNG)"/>
    <property type="match status" value="1"/>
</dbReference>
<name>A0A117LB83_9THEO</name>
<accession>A0A117LB83</accession>
<dbReference type="Proteomes" id="UP000053326">
    <property type="component" value="Unassembled WGS sequence"/>
</dbReference>
<dbReference type="CDD" id="cd01292">
    <property type="entry name" value="metallo-dependent_hydrolases"/>
    <property type="match status" value="1"/>
</dbReference>
<keyword evidence="3" id="KW-0378">Hydrolase</keyword>
<dbReference type="InterPro" id="IPR032465">
    <property type="entry name" value="ACMSD"/>
</dbReference>
<dbReference type="GO" id="GO:0005737">
    <property type="term" value="C:cytoplasm"/>
    <property type="evidence" value="ECO:0007669"/>
    <property type="project" value="TreeGrafter"/>
</dbReference>
<keyword evidence="1" id="KW-0456">Lyase</keyword>
<dbReference type="EMBL" id="LGFO01000076">
    <property type="protein sequence ID" value="KUK36551.1"/>
    <property type="molecule type" value="Genomic_DNA"/>
</dbReference>
<evidence type="ECO:0000313" key="3">
    <source>
        <dbReference type="EMBL" id="KUK36551.1"/>
    </source>
</evidence>
<dbReference type="PATRIC" id="fig|85874.4.peg.88"/>